<accession>A0A5N5I9A3</accession>
<organism evidence="2 3">
    <name type="scientific">Pyrus ussuriensis x Pyrus communis</name>
    <dbReference type="NCBI Taxonomy" id="2448454"/>
    <lineage>
        <taxon>Eukaryota</taxon>
        <taxon>Viridiplantae</taxon>
        <taxon>Streptophyta</taxon>
        <taxon>Embryophyta</taxon>
        <taxon>Tracheophyta</taxon>
        <taxon>Spermatophyta</taxon>
        <taxon>Magnoliopsida</taxon>
        <taxon>eudicotyledons</taxon>
        <taxon>Gunneridae</taxon>
        <taxon>Pentapetalae</taxon>
        <taxon>rosids</taxon>
        <taxon>fabids</taxon>
        <taxon>Rosales</taxon>
        <taxon>Rosaceae</taxon>
        <taxon>Amygdaloideae</taxon>
        <taxon>Maleae</taxon>
        <taxon>Pyrus</taxon>
    </lineage>
</organism>
<keyword evidence="2" id="KW-0808">Transferase</keyword>
<feature type="region of interest" description="Disordered" evidence="1">
    <location>
        <begin position="83"/>
        <end position="103"/>
    </location>
</feature>
<sequence length="103" mass="11208">MDTHSAHLAASTYWRSTQTHFPSHSTSASTTSSIHKCKLASEDHVPPFLPSCFSTDNHDEALTANDNLENIYARGVGSNFDLDGESDALVTDDEKDFDNGSSM</sequence>
<dbReference type="AlphaFoldDB" id="A0A5N5I9A3"/>
<protein>
    <submittedName>
        <fullName evidence="2">Histone acetyltransferase GCN5-like</fullName>
    </submittedName>
</protein>
<evidence type="ECO:0000313" key="3">
    <source>
        <dbReference type="Proteomes" id="UP000327157"/>
    </source>
</evidence>
<proteinExistence type="predicted"/>
<keyword evidence="3" id="KW-1185">Reference proteome</keyword>
<reference evidence="2 3" key="3">
    <citation type="submission" date="2019-11" db="EMBL/GenBank/DDBJ databases">
        <title>A de novo genome assembly of a pear dwarfing rootstock.</title>
        <authorList>
            <person name="Wang F."/>
            <person name="Wang J."/>
            <person name="Li S."/>
            <person name="Zhang Y."/>
            <person name="Fang M."/>
            <person name="Ma L."/>
            <person name="Zhao Y."/>
            <person name="Jiang S."/>
        </authorList>
    </citation>
    <scope>NUCLEOTIDE SEQUENCE [LARGE SCALE GENOMIC DNA]</scope>
    <source>
        <strain evidence="2">S2</strain>
        <tissue evidence="2">Leaf</tissue>
    </source>
</reference>
<feature type="compositionally biased region" description="Acidic residues" evidence="1">
    <location>
        <begin position="83"/>
        <end position="96"/>
    </location>
</feature>
<reference evidence="3" key="2">
    <citation type="submission" date="2019-10" db="EMBL/GenBank/DDBJ databases">
        <title>A de novo genome assembly of a pear dwarfing rootstock.</title>
        <authorList>
            <person name="Wang F."/>
            <person name="Wang J."/>
            <person name="Li S."/>
            <person name="Zhang Y."/>
            <person name="Fang M."/>
            <person name="Ma L."/>
            <person name="Zhao Y."/>
            <person name="Jiang S."/>
        </authorList>
    </citation>
    <scope>NUCLEOTIDE SEQUENCE [LARGE SCALE GENOMIC DNA]</scope>
</reference>
<gene>
    <name evidence="2" type="ORF">D8674_027279</name>
</gene>
<evidence type="ECO:0000313" key="2">
    <source>
        <dbReference type="EMBL" id="KAB2636745.1"/>
    </source>
</evidence>
<dbReference type="GO" id="GO:0016740">
    <property type="term" value="F:transferase activity"/>
    <property type="evidence" value="ECO:0007669"/>
    <property type="project" value="UniProtKB-KW"/>
</dbReference>
<name>A0A5N5I9A3_9ROSA</name>
<dbReference type="EMBL" id="SMOL01000004">
    <property type="protein sequence ID" value="KAB2636745.1"/>
    <property type="molecule type" value="Genomic_DNA"/>
</dbReference>
<comment type="caution">
    <text evidence="2">The sequence shown here is derived from an EMBL/GenBank/DDBJ whole genome shotgun (WGS) entry which is preliminary data.</text>
</comment>
<dbReference type="Proteomes" id="UP000327157">
    <property type="component" value="Chromosome 5"/>
</dbReference>
<evidence type="ECO:0000256" key="1">
    <source>
        <dbReference type="SAM" id="MobiDB-lite"/>
    </source>
</evidence>
<reference evidence="2 3" key="1">
    <citation type="submission" date="2019-09" db="EMBL/GenBank/DDBJ databases">
        <authorList>
            <person name="Ou C."/>
        </authorList>
    </citation>
    <scope>NUCLEOTIDE SEQUENCE [LARGE SCALE GENOMIC DNA]</scope>
    <source>
        <strain evidence="2">S2</strain>
        <tissue evidence="2">Leaf</tissue>
    </source>
</reference>